<keyword evidence="7 8" id="KW-0496">Mitochondrion</keyword>
<evidence type="ECO:0000256" key="6">
    <source>
        <dbReference type="ARBA" id="ARBA00023121"/>
    </source>
</evidence>
<dbReference type="Pfam" id="PF08511">
    <property type="entry name" value="COQ9"/>
    <property type="match status" value="1"/>
</dbReference>
<evidence type="ECO:0000256" key="1">
    <source>
        <dbReference type="ARBA" id="ARBA00004173"/>
    </source>
</evidence>
<protein>
    <recommendedName>
        <fullName evidence="8">Ubiquinone biosynthesis protein</fullName>
    </recommendedName>
</protein>
<dbReference type="NCBIfam" id="TIGR02396">
    <property type="entry name" value="diverge_rpsU"/>
    <property type="match status" value="1"/>
</dbReference>
<evidence type="ECO:0000256" key="7">
    <source>
        <dbReference type="ARBA" id="ARBA00023128"/>
    </source>
</evidence>
<comment type="caution">
    <text evidence="10">The sequence shown here is derived from an EMBL/GenBank/DDBJ whole genome shotgun (WGS) entry which is preliminary data.</text>
</comment>
<name>A0A2C5ZHD4_9HYPO</name>
<keyword evidence="6 8" id="KW-0446">Lipid-binding</keyword>
<feature type="domain" description="COQ9 C-terminal" evidence="9">
    <location>
        <begin position="159"/>
        <end position="226"/>
    </location>
</feature>
<keyword evidence="11" id="KW-1185">Reference proteome</keyword>
<keyword evidence="5" id="KW-0809">Transit peptide</keyword>
<comment type="function">
    <text evidence="8">Membrane-associated protein that warps the membrane surface to access and bind aromatic isoprenes with high specificity, including ubiquinone (CoQ) isoprene intermediates and presents them directly to Coq7, therefore facilitating the Coq7-mediated hydroxylase step. Participates in the biosynthesis of coenzyme Q, also named ubiquinone, an essential lipid-soluble electron transporter for aerobic cellular respiration.</text>
</comment>
<dbReference type="STRING" id="2004952.A0A2C5ZHD4"/>
<comment type="subcellular location">
    <subcellularLocation>
        <location evidence="1 8">Mitochondrion</location>
    </subcellularLocation>
</comment>
<reference evidence="10 11" key="1">
    <citation type="submission" date="2017-06" db="EMBL/GenBank/DDBJ databases">
        <title>Ant-infecting Ophiocordyceps genomes reveal a high diversity of potential behavioral manipulation genes and a possible major role for enterotoxins.</title>
        <authorList>
            <person name="De Bekker C."/>
            <person name="Evans H.C."/>
            <person name="Brachmann A."/>
            <person name="Hughes D.P."/>
        </authorList>
    </citation>
    <scope>NUCLEOTIDE SEQUENCE [LARGE SCALE GENOMIC DNA]</scope>
    <source>
        <strain evidence="10 11">Map16</strain>
    </source>
</reference>
<dbReference type="GO" id="GO:0005743">
    <property type="term" value="C:mitochondrial inner membrane"/>
    <property type="evidence" value="ECO:0007669"/>
    <property type="project" value="TreeGrafter"/>
</dbReference>
<evidence type="ECO:0000313" key="10">
    <source>
        <dbReference type="EMBL" id="PHH79416.1"/>
    </source>
</evidence>
<dbReference type="EMBL" id="NJES01000046">
    <property type="protein sequence ID" value="PHH79416.1"/>
    <property type="molecule type" value="Genomic_DNA"/>
</dbReference>
<organism evidence="10 11">
    <name type="scientific">Ophiocordyceps camponoti-rufipedis</name>
    <dbReference type="NCBI Taxonomy" id="2004952"/>
    <lineage>
        <taxon>Eukaryota</taxon>
        <taxon>Fungi</taxon>
        <taxon>Dikarya</taxon>
        <taxon>Ascomycota</taxon>
        <taxon>Pezizomycotina</taxon>
        <taxon>Sordariomycetes</taxon>
        <taxon>Hypocreomycetidae</taxon>
        <taxon>Hypocreales</taxon>
        <taxon>Ophiocordycipitaceae</taxon>
        <taxon>Ophiocordyceps</taxon>
    </lineage>
</organism>
<sequence length="257" mass="28199">MPPSATHVMSLRSALSLRLAQSVAFGHRTRCFHSYQHANPDDNAFSPVEDAILAASYSHVPEHGFSQRALRLGARDAGYLDVSPAAFSDGSFSLIRYHLVTQRKALSTRSRTLFAHDQQPPPVATAVSELTWARLMGNEAVIHQWQEALAIMAQPAWLSASLKELSLLSDEIWFLAGDEAVDSSWYSKRASLSVIYSTAELFMTNDKSPGFSDTREFLERRLGEAGAAGKAVASLGQWMGFTMNAGINVLRSKGIRL</sequence>
<evidence type="ECO:0000256" key="8">
    <source>
        <dbReference type="RuleBase" id="RU366063"/>
    </source>
</evidence>
<gene>
    <name evidence="10" type="ORF">CDD80_4869</name>
</gene>
<evidence type="ECO:0000256" key="4">
    <source>
        <dbReference type="ARBA" id="ARBA00022688"/>
    </source>
</evidence>
<dbReference type="InterPro" id="IPR013718">
    <property type="entry name" value="COQ9_C"/>
</dbReference>
<comment type="pathway">
    <text evidence="2 8">Cofactor biosynthesis; ubiquinone biosynthesis.</text>
</comment>
<dbReference type="GO" id="GO:0008289">
    <property type="term" value="F:lipid binding"/>
    <property type="evidence" value="ECO:0007669"/>
    <property type="project" value="UniProtKB-UniRule"/>
</dbReference>
<dbReference type="FunFam" id="1.10.357.10:FF:000004">
    <property type="entry name" value="Ubiquinone biosynthesis protein COQ9, mitochondrial"/>
    <property type="match status" value="1"/>
</dbReference>
<keyword evidence="4 8" id="KW-0831">Ubiquinone biosynthesis</keyword>
<evidence type="ECO:0000259" key="9">
    <source>
        <dbReference type="Pfam" id="PF08511"/>
    </source>
</evidence>
<evidence type="ECO:0000256" key="2">
    <source>
        <dbReference type="ARBA" id="ARBA00004749"/>
    </source>
</evidence>
<accession>A0A2C5ZHD4</accession>
<evidence type="ECO:0000256" key="5">
    <source>
        <dbReference type="ARBA" id="ARBA00022946"/>
    </source>
</evidence>
<dbReference type="Proteomes" id="UP000226431">
    <property type="component" value="Unassembled WGS sequence"/>
</dbReference>
<comment type="similarity">
    <text evidence="3 8">Belongs to the COQ9 family.</text>
</comment>
<dbReference type="PANTHER" id="PTHR21427">
    <property type="entry name" value="UBIQUINONE BIOSYNTHESIS PROTEIN COQ9, MITOCHONDRIAL"/>
    <property type="match status" value="1"/>
</dbReference>
<dbReference type="AlphaFoldDB" id="A0A2C5ZHD4"/>
<dbReference type="UniPathway" id="UPA00232"/>
<dbReference type="GO" id="GO:0006744">
    <property type="term" value="P:ubiquinone biosynthetic process"/>
    <property type="evidence" value="ECO:0007669"/>
    <property type="project" value="UniProtKB-UniRule"/>
</dbReference>
<evidence type="ECO:0000256" key="3">
    <source>
        <dbReference type="ARBA" id="ARBA00010766"/>
    </source>
</evidence>
<dbReference type="Gene3D" id="1.10.357.10">
    <property type="entry name" value="Tetracycline Repressor, domain 2"/>
    <property type="match status" value="1"/>
</dbReference>
<dbReference type="PANTHER" id="PTHR21427:SF19">
    <property type="entry name" value="UBIQUINONE BIOSYNTHESIS PROTEIN COQ9, MITOCHONDRIAL"/>
    <property type="match status" value="1"/>
</dbReference>
<dbReference type="InterPro" id="IPR012762">
    <property type="entry name" value="Ubiq_biosynth_COQ9"/>
</dbReference>
<evidence type="ECO:0000313" key="11">
    <source>
        <dbReference type="Proteomes" id="UP000226431"/>
    </source>
</evidence>
<dbReference type="OrthoDB" id="619536at2759"/>
<proteinExistence type="inferred from homology"/>